<dbReference type="STRING" id="428990.SAMN06295987_106259"/>
<dbReference type="AlphaFoldDB" id="A0A1U6IHJ2"/>
<gene>
    <name evidence="1" type="ORF">SAMN06295987_106259</name>
</gene>
<proteinExistence type="predicted"/>
<sequence>MSEPILGIPLADIKSFSKEVQAELMAYYRLRIGVDVEPHATATSNAVSVEDNVLEGPADLTVAFARKLIAEPIHPKTLAVLRAIAASPSPVFQFADALAAAPNATTYRDIRGTWSGITRRTRNILNDPDADLIWWEGEPVYSDDGTYIDQQGRVSQLTHQSLQTALGIR</sequence>
<organism evidence="1 2">
    <name type="scientific">Novosphingobium mathurense</name>
    <dbReference type="NCBI Taxonomy" id="428990"/>
    <lineage>
        <taxon>Bacteria</taxon>
        <taxon>Pseudomonadati</taxon>
        <taxon>Pseudomonadota</taxon>
        <taxon>Alphaproteobacteria</taxon>
        <taxon>Sphingomonadales</taxon>
        <taxon>Sphingomonadaceae</taxon>
        <taxon>Novosphingobium</taxon>
    </lineage>
</organism>
<keyword evidence="2" id="KW-1185">Reference proteome</keyword>
<evidence type="ECO:0000313" key="2">
    <source>
        <dbReference type="Proteomes" id="UP000190989"/>
    </source>
</evidence>
<evidence type="ECO:0000313" key="1">
    <source>
        <dbReference type="EMBL" id="SLK07484.1"/>
    </source>
</evidence>
<dbReference type="Proteomes" id="UP000190989">
    <property type="component" value="Unassembled WGS sequence"/>
</dbReference>
<name>A0A1U6IHJ2_9SPHN</name>
<accession>A0A1U6IHJ2</accession>
<dbReference type="EMBL" id="FVZE01000006">
    <property type="protein sequence ID" value="SLK07484.1"/>
    <property type="molecule type" value="Genomic_DNA"/>
</dbReference>
<dbReference type="RefSeq" id="WP_079731337.1">
    <property type="nucleotide sequence ID" value="NZ_FVZE01000006.1"/>
</dbReference>
<reference evidence="2" key="1">
    <citation type="submission" date="2017-02" db="EMBL/GenBank/DDBJ databases">
        <authorList>
            <person name="Varghese N."/>
            <person name="Submissions S."/>
        </authorList>
    </citation>
    <scope>NUCLEOTIDE SEQUENCE [LARGE SCALE GENOMIC DNA]</scope>
    <source>
        <strain evidence="2">SM117</strain>
    </source>
</reference>
<protein>
    <submittedName>
        <fullName evidence="1">Uncharacterized protein</fullName>
    </submittedName>
</protein>